<name>A0AAV4J0B2_9GAST</name>
<evidence type="ECO:0000256" key="1">
    <source>
        <dbReference type="SAM" id="MobiDB-lite"/>
    </source>
</evidence>
<evidence type="ECO:0000313" key="2">
    <source>
        <dbReference type="EMBL" id="GFS15128.1"/>
    </source>
</evidence>
<gene>
    <name evidence="2" type="ORF">ElyMa_006763700</name>
</gene>
<proteinExistence type="predicted"/>
<accession>A0AAV4J0B2</accession>
<dbReference type="AlphaFoldDB" id="A0AAV4J0B2"/>
<feature type="region of interest" description="Disordered" evidence="1">
    <location>
        <begin position="1"/>
        <end position="52"/>
    </location>
</feature>
<reference evidence="2 3" key="1">
    <citation type="journal article" date="2021" name="Elife">
        <title>Chloroplast acquisition without the gene transfer in kleptoplastic sea slugs, Plakobranchus ocellatus.</title>
        <authorList>
            <person name="Maeda T."/>
            <person name="Takahashi S."/>
            <person name="Yoshida T."/>
            <person name="Shimamura S."/>
            <person name="Takaki Y."/>
            <person name="Nagai Y."/>
            <person name="Toyoda A."/>
            <person name="Suzuki Y."/>
            <person name="Arimoto A."/>
            <person name="Ishii H."/>
            <person name="Satoh N."/>
            <person name="Nishiyama T."/>
            <person name="Hasebe M."/>
            <person name="Maruyama T."/>
            <person name="Minagawa J."/>
            <person name="Obokata J."/>
            <person name="Shigenobu S."/>
        </authorList>
    </citation>
    <scope>NUCLEOTIDE SEQUENCE [LARGE SCALE GENOMIC DNA]</scope>
</reference>
<dbReference type="EMBL" id="BMAT01013546">
    <property type="protein sequence ID" value="GFS15128.1"/>
    <property type="molecule type" value="Genomic_DNA"/>
</dbReference>
<evidence type="ECO:0000313" key="3">
    <source>
        <dbReference type="Proteomes" id="UP000762676"/>
    </source>
</evidence>
<organism evidence="2 3">
    <name type="scientific">Elysia marginata</name>
    <dbReference type="NCBI Taxonomy" id="1093978"/>
    <lineage>
        <taxon>Eukaryota</taxon>
        <taxon>Metazoa</taxon>
        <taxon>Spiralia</taxon>
        <taxon>Lophotrochozoa</taxon>
        <taxon>Mollusca</taxon>
        <taxon>Gastropoda</taxon>
        <taxon>Heterobranchia</taxon>
        <taxon>Euthyneura</taxon>
        <taxon>Panpulmonata</taxon>
        <taxon>Sacoglossa</taxon>
        <taxon>Placobranchoidea</taxon>
        <taxon>Plakobranchidae</taxon>
        <taxon>Elysia</taxon>
    </lineage>
</organism>
<keyword evidence="3" id="KW-1185">Reference proteome</keyword>
<protein>
    <submittedName>
        <fullName evidence="2">Uncharacterized protein</fullName>
    </submittedName>
</protein>
<sequence length="88" mass="9843">MLLRDETVMDQAQPDVRQGRLGNRGNPGHHAGINDPRYPPRDTTQGRYEEVTRDSKKILISRTPSHMGTKTAQPSGDGAEFSVWVRVT</sequence>
<dbReference type="Proteomes" id="UP000762676">
    <property type="component" value="Unassembled WGS sequence"/>
</dbReference>
<comment type="caution">
    <text evidence="2">The sequence shown here is derived from an EMBL/GenBank/DDBJ whole genome shotgun (WGS) entry which is preliminary data.</text>
</comment>